<dbReference type="NCBIfam" id="TIGR03696">
    <property type="entry name" value="Rhs_assc_core"/>
    <property type="match status" value="1"/>
</dbReference>
<keyword evidence="4" id="KW-1185">Reference proteome</keyword>
<feature type="domain" description="Teneurin-like YD-shell" evidence="2">
    <location>
        <begin position="1"/>
        <end position="95"/>
    </location>
</feature>
<organism evidence="3 4">
    <name type="scientific">Oleiagrimonas citrea</name>
    <dbReference type="NCBI Taxonomy" id="1665687"/>
    <lineage>
        <taxon>Bacteria</taxon>
        <taxon>Pseudomonadati</taxon>
        <taxon>Pseudomonadota</taxon>
        <taxon>Gammaproteobacteria</taxon>
        <taxon>Lysobacterales</taxon>
        <taxon>Rhodanobacteraceae</taxon>
        <taxon>Oleiagrimonas</taxon>
    </lineage>
</organism>
<accession>A0A846ZS81</accession>
<dbReference type="InterPro" id="IPR056823">
    <property type="entry name" value="TEN-like_YD-shell"/>
</dbReference>
<dbReference type="PANTHER" id="PTHR32305">
    <property type="match status" value="1"/>
</dbReference>
<dbReference type="AlphaFoldDB" id="A0A846ZS81"/>
<dbReference type="EMBL" id="JAAZQD010000014">
    <property type="protein sequence ID" value="NKZ40251.1"/>
    <property type="molecule type" value="Genomic_DNA"/>
</dbReference>
<dbReference type="InterPro" id="IPR022385">
    <property type="entry name" value="Rhs_assc_core"/>
</dbReference>
<dbReference type="RefSeq" id="WP_168610012.1">
    <property type="nucleotide sequence ID" value="NZ_JAAZQD010000014.1"/>
</dbReference>
<proteinExistence type="predicted"/>
<evidence type="ECO:0000256" key="1">
    <source>
        <dbReference type="ARBA" id="ARBA00022737"/>
    </source>
</evidence>
<feature type="non-terminal residue" evidence="3">
    <location>
        <position position="1"/>
    </location>
</feature>
<gene>
    <name evidence="3" type="ORF">HF690_14955</name>
</gene>
<evidence type="ECO:0000259" key="2">
    <source>
        <dbReference type="Pfam" id="PF25023"/>
    </source>
</evidence>
<sequence length="302" mass="32897">FVTNAQGTVVAEMDNQGNTTYEAAYRPYGQQQSGAPQAEPGYTGHVNDPDTGLVYMQARYYDSEIGRFVSVDLVRPEPGNIFGVNDYVYANNTPVMKVDLNGMFCGGVGEVSAKVQVLRDTSDGCNGGQTKAYSYVSLAFRHYSPGADGILGAQSKFPSKTVSAVYKFTTSPVGKKIYDQAIKEGGKINLVLEPSGFPPTYHLQNGTNNTIVYSLDVAGFLRDRDKEGEMHGATLDIILGHEIGHTKIAVDALGYSQSEGYWQNEFNVVRNVENPYRAYIGAPLRTRYSGYPVPKPLLGGKK</sequence>
<dbReference type="Gene3D" id="2.180.10.10">
    <property type="entry name" value="RHS repeat-associated core"/>
    <property type="match status" value="1"/>
</dbReference>
<dbReference type="InterPro" id="IPR050708">
    <property type="entry name" value="T6SS_VgrG/RHS"/>
</dbReference>
<comment type="caution">
    <text evidence="3">The sequence shown here is derived from an EMBL/GenBank/DDBJ whole genome shotgun (WGS) entry which is preliminary data.</text>
</comment>
<evidence type="ECO:0000313" key="3">
    <source>
        <dbReference type="EMBL" id="NKZ40251.1"/>
    </source>
</evidence>
<evidence type="ECO:0000313" key="4">
    <source>
        <dbReference type="Proteomes" id="UP000541636"/>
    </source>
</evidence>
<dbReference type="Pfam" id="PF25023">
    <property type="entry name" value="TEN_YD-shell"/>
    <property type="match status" value="1"/>
</dbReference>
<dbReference type="PANTHER" id="PTHR32305:SF15">
    <property type="entry name" value="PROTEIN RHSA-RELATED"/>
    <property type="match status" value="1"/>
</dbReference>
<dbReference type="Proteomes" id="UP000541636">
    <property type="component" value="Unassembled WGS sequence"/>
</dbReference>
<name>A0A846ZS81_9GAMM</name>
<reference evidence="3 4" key="1">
    <citation type="journal article" date="2017" name="Int. J. Syst. Evol. Microbiol.">
        <title>Oleiagrimonas citrea sp. nov., a marine bacterium isolated from tidal flat sediment and emended description of the genus Oleiagrimonas Fang et al. 2015 and Oleiagrimonas soli.</title>
        <authorList>
            <person name="Yang S.H."/>
            <person name="Seo H.S."/>
            <person name="Seong C.N."/>
            <person name="Kwon K.K."/>
        </authorList>
    </citation>
    <scope>NUCLEOTIDE SEQUENCE [LARGE SCALE GENOMIC DNA]</scope>
    <source>
        <strain evidence="3 4">MEBiC09124</strain>
    </source>
</reference>
<protein>
    <submittedName>
        <fullName evidence="3">RHS repeat-associated core domain-containing protein</fullName>
    </submittedName>
</protein>
<keyword evidence="1" id="KW-0677">Repeat</keyword>